<sequence>MTGSQPEYAFEDMVEGLKLPFGAHQVSKEAIIEFASIYDAQPFHLDEEAGKASVLGGLAASGWHTAALVMRMIHDAYLGRSRVQGGPGVEFLRWKRPVLAGDTLSGVSTVIERRVLKSRPHLGLVRFYHEVVNQNDMVVCEMQNPVIFELRDQPQPGAAQ</sequence>
<keyword evidence="3" id="KW-1185">Reference proteome</keyword>
<name>A0ABV9H4H4_9HYPH</name>
<comment type="caution">
    <text evidence="2">The sequence shown here is derived from an EMBL/GenBank/DDBJ whole genome shotgun (WGS) entry which is preliminary data.</text>
</comment>
<dbReference type="InterPro" id="IPR029069">
    <property type="entry name" value="HotDog_dom_sf"/>
</dbReference>
<dbReference type="Gene3D" id="3.10.129.10">
    <property type="entry name" value="Hotdog Thioesterase"/>
    <property type="match status" value="1"/>
</dbReference>
<dbReference type="EMBL" id="JBHSEL010000048">
    <property type="protein sequence ID" value="MFC4624883.1"/>
    <property type="molecule type" value="Genomic_DNA"/>
</dbReference>
<dbReference type="InterPro" id="IPR052342">
    <property type="entry name" value="MCH/BMMD"/>
</dbReference>
<evidence type="ECO:0000313" key="3">
    <source>
        <dbReference type="Proteomes" id="UP001596042"/>
    </source>
</evidence>
<dbReference type="PANTHER" id="PTHR43664:SF1">
    <property type="entry name" value="BETA-METHYLMALYL-COA DEHYDRATASE"/>
    <property type="match status" value="1"/>
</dbReference>
<proteinExistence type="predicted"/>
<dbReference type="SUPFAM" id="SSF54637">
    <property type="entry name" value="Thioesterase/thiol ester dehydrase-isomerase"/>
    <property type="match status" value="1"/>
</dbReference>
<feature type="domain" description="MaoC-like" evidence="1">
    <location>
        <begin position="25"/>
        <end position="117"/>
    </location>
</feature>
<protein>
    <submittedName>
        <fullName evidence="2">MaoC family dehydratase</fullName>
    </submittedName>
</protein>
<organism evidence="2 3">
    <name type="scientific">Daeguia caeni</name>
    <dbReference type="NCBI Taxonomy" id="439612"/>
    <lineage>
        <taxon>Bacteria</taxon>
        <taxon>Pseudomonadati</taxon>
        <taxon>Pseudomonadota</taxon>
        <taxon>Alphaproteobacteria</taxon>
        <taxon>Hyphomicrobiales</taxon>
        <taxon>Brucellaceae</taxon>
        <taxon>Daeguia</taxon>
    </lineage>
</organism>
<accession>A0ABV9H4H4</accession>
<dbReference type="CDD" id="cd03454">
    <property type="entry name" value="YdeM"/>
    <property type="match status" value="1"/>
</dbReference>
<reference evidence="3" key="1">
    <citation type="journal article" date="2019" name="Int. J. Syst. Evol. Microbiol.">
        <title>The Global Catalogue of Microorganisms (GCM) 10K type strain sequencing project: providing services to taxonomists for standard genome sequencing and annotation.</title>
        <authorList>
            <consortium name="The Broad Institute Genomics Platform"/>
            <consortium name="The Broad Institute Genome Sequencing Center for Infectious Disease"/>
            <person name="Wu L."/>
            <person name="Ma J."/>
        </authorList>
    </citation>
    <scope>NUCLEOTIDE SEQUENCE [LARGE SCALE GENOMIC DNA]</scope>
    <source>
        <strain evidence="3">CGMCC 1.15731</strain>
    </source>
</reference>
<dbReference type="Pfam" id="PF01575">
    <property type="entry name" value="MaoC_dehydratas"/>
    <property type="match status" value="1"/>
</dbReference>
<dbReference type="InterPro" id="IPR002539">
    <property type="entry name" value="MaoC-like_dom"/>
</dbReference>
<evidence type="ECO:0000313" key="2">
    <source>
        <dbReference type="EMBL" id="MFC4624883.1"/>
    </source>
</evidence>
<dbReference type="PANTHER" id="PTHR43664">
    <property type="entry name" value="MONOAMINE OXIDASE-RELATED"/>
    <property type="match status" value="1"/>
</dbReference>
<dbReference type="RefSeq" id="WP_374832877.1">
    <property type="nucleotide sequence ID" value="NZ_JBHEEZ010000019.1"/>
</dbReference>
<gene>
    <name evidence="2" type="ORF">ACFO1V_06540</name>
</gene>
<evidence type="ECO:0000259" key="1">
    <source>
        <dbReference type="Pfam" id="PF01575"/>
    </source>
</evidence>
<dbReference type="Proteomes" id="UP001596042">
    <property type="component" value="Unassembled WGS sequence"/>
</dbReference>